<feature type="transmembrane region" description="Helical" evidence="1">
    <location>
        <begin position="23"/>
        <end position="42"/>
    </location>
</feature>
<dbReference type="AlphaFoldDB" id="C9Z7Z0"/>
<proteinExistence type="predicted"/>
<reference evidence="2 3" key="1">
    <citation type="journal article" date="2010" name="Mol. Plant Microbe Interact.">
        <title>Streptomyces scabies 87-22 contains a coronafacic acid-like biosynthetic cluster that contributes to plant-microbe interactions.</title>
        <authorList>
            <person name="Bignell D.R."/>
            <person name="Seipke R.F."/>
            <person name="Huguet-Tapia J.C."/>
            <person name="Chambers A.H."/>
            <person name="Parry R.J."/>
            <person name="Loria R."/>
        </authorList>
    </citation>
    <scope>NUCLEOTIDE SEQUENCE [LARGE SCALE GENOMIC DNA]</scope>
    <source>
        <strain evidence="2 3">87.22</strain>
    </source>
</reference>
<evidence type="ECO:0000256" key="1">
    <source>
        <dbReference type="SAM" id="Phobius"/>
    </source>
</evidence>
<sequence>MFAAVCVLLAALGHVTMSGTTVPWWAMAAGSVTAGGTGWLLARRERGPVLVGSCVVAAQAVLHLSFSLAQALVPLRASGEATSLASMAHGTSATHSMGSMEHAGIVHSLHHGTGGMPWAGMLVAHLLAALLCGLWLALGERAAFRVLRACAARLVAPLLLILRPPTPPCRPRVRAERARSDRMPRRLLLAHALTSRGPPTGTAVA</sequence>
<dbReference type="HOGENOM" id="CLU_075566_1_1_11"/>
<protein>
    <submittedName>
        <fullName evidence="2">Putative integral-membrane protein</fullName>
    </submittedName>
</protein>
<keyword evidence="1" id="KW-0812">Transmembrane</keyword>
<dbReference type="EMBL" id="FN554889">
    <property type="protein sequence ID" value="CBG75893.1"/>
    <property type="molecule type" value="Genomic_DNA"/>
</dbReference>
<accession>C9Z7Z0</accession>
<dbReference type="Proteomes" id="UP000001444">
    <property type="component" value="Chromosome"/>
</dbReference>
<keyword evidence="1" id="KW-0472">Membrane</keyword>
<dbReference type="eggNOG" id="ENOG5033YQ7">
    <property type="taxonomic scope" value="Bacteria"/>
</dbReference>
<dbReference type="STRING" id="680198.SCAB_89581"/>
<evidence type="ECO:0000313" key="2">
    <source>
        <dbReference type="EMBL" id="CBG75893.1"/>
    </source>
</evidence>
<feature type="transmembrane region" description="Helical" evidence="1">
    <location>
        <begin position="118"/>
        <end position="138"/>
    </location>
</feature>
<gene>
    <name evidence="2" type="ordered locus">SCAB_89581</name>
</gene>
<feature type="transmembrane region" description="Helical" evidence="1">
    <location>
        <begin position="49"/>
        <end position="73"/>
    </location>
</feature>
<dbReference type="KEGG" id="scb:SCAB_89581"/>
<keyword evidence="3" id="KW-1185">Reference proteome</keyword>
<name>C9Z7Z0_STRSW</name>
<organism evidence="2 3">
    <name type="scientific">Streptomyces scabiei (strain 87.22)</name>
    <dbReference type="NCBI Taxonomy" id="680198"/>
    <lineage>
        <taxon>Bacteria</taxon>
        <taxon>Bacillati</taxon>
        <taxon>Actinomycetota</taxon>
        <taxon>Actinomycetes</taxon>
        <taxon>Kitasatosporales</taxon>
        <taxon>Streptomycetaceae</taxon>
        <taxon>Streptomyces</taxon>
    </lineage>
</organism>
<evidence type="ECO:0000313" key="3">
    <source>
        <dbReference type="Proteomes" id="UP000001444"/>
    </source>
</evidence>
<keyword evidence="1" id="KW-1133">Transmembrane helix</keyword>